<dbReference type="GO" id="GO:0016831">
    <property type="term" value="F:carboxy-lyase activity"/>
    <property type="evidence" value="ECO:0007669"/>
    <property type="project" value="InterPro"/>
</dbReference>
<accession>A0AB39SPB0</accession>
<dbReference type="PANTHER" id="PTHR21240">
    <property type="entry name" value="2-AMINO-3-CARBOXYLMUCONATE-6-SEMIALDEHYDE DECARBOXYLASE"/>
    <property type="match status" value="1"/>
</dbReference>
<dbReference type="InterPro" id="IPR032465">
    <property type="entry name" value="ACMSD"/>
</dbReference>
<dbReference type="PANTHER" id="PTHR21240:SF28">
    <property type="entry name" value="ISO-OROTATE DECARBOXYLASE (EUROFUNG)"/>
    <property type="match status" value="1"/>
</dbReference>
<evidence type="ECO:0000259" key="2">
    <source>
        <dbReference type="Pfam" id="PF04909"/>
    </source>
</evidence>
<name>A0AB39SPB0_9ACTN</name>
<dbReference type="GO" id="GO:0005737">
    <property type="term" value="C:cytoplasm"/>
    <property type="evidence" value="ECO:0007669"/>
    <property type="project" value="TreeGrafter"/>
</dbReference>
<dbReference type="InterPro" id="IPR032466">
    <property type="entry name" value="Metal_Hydrolase"/>
</dbReference>
<organism evidence="3">
    <name type="scientific">Streptomyces sp. R35</name>
    <dbReference type="NCBI Taxonomy" id="3238630"/>
    <lineage>
        <taxon>Bacteria</taxon>
        <taxon>Bacillati</taxon>
        <taxon>Actinomycetota</taxon>
        <taxon>Actinomycetes</taxon>
        <taxon>Kitasatosporales</taxon>
        <taxon>Streptomycetaceae</taxon>
        <taxon>Streptomyces</taxon>
    </lineage>
</organism>
<dbReference type="InterPro" id="IPR006680">
    <property type="entry name" value="Amidohydro-rel"/>
</dbReference>
<keyword evidence="1" id="KW-0456">Lyase</keyword>
<dbReference type="GO" id="GO:0016787">
    <property type="term" value="F:hydrolase activity"/>
    <property type="evidence" value="ECO:0007669"/>
    <property type="project" value="InterPro"/>
</dbReference>
<feature type="domain" description="Amidohydrolase-related" evidence="2">
    <location>
        <begin position="9"/>
        <end position="334"/>
    </location>
</feature>
<dbReference type="SUPFAM" id="SSF51556">
    <property type="entry name" value="Metallo-dependent hydrolases"/>
    <property type="match status" value="1"/>
</dbReference>
<proteinExistence type="predicted"/>
<dbReference type="GO" id="GO:0019748">
    <property type="term" value="P:secondary metabolic process"/>
    <property type="evidence" value="ECO:0007669"/>
    <property type="project" value="TreeGrafter"/>
</dbReference>
<evidence type="ECO:0000313" key="3">
    <source>
        <dbReference type="EMBL" id="XDQ67159.1"/>
    </source>
</evidence>
<dbReference type="RefSeq" id="WP_369264086.1">
    <property type="nucleotide sequence ID" value="NZ_CP163440.1"/>
</dbReference>
<dbReference type="Pfam" id="PF04909">
    <property type="entry name" value="Amidohydro_2"/>
    <property type="match status" value="1"/>
</dbReference>
<reference evidence="3" key="1">
    <citation type="submission" date="2024-07" db="EMBL/GenBank/DDBJ databases">
        <authorList>
            <person name="Yu S.T."/>
        </authorList>
    </citation>
    <scope>NUCLEOTIDE SEQUENCE</scope>
    <source>
        <strain evidence="3">R35</strain>
    </source>
</reference>
<dbReference type="AlphaFoldDB" id="A0AB39SPB0"/>
<dbReference type="EMBL" id="CP163440">
    <property type="protein sequence ID" value="XDQ67159.1"/>
    <property type="molecule type" value="Genomic_DNA"/>
</dbReference>
<dbReference type="Gene3D" id="3.20.20.140">
    <property type="entry name" value="Metal-dependent hydrolases"/>
    <property type="match status" value="1"/>
</dbReference>
<gene>
    <name evidence="3" type="ORF">AB5J50_43430</name>
</gene>
<evidence type="ECO:0000256" key="1">
    <source>
        <dbReference type="ARBA" id="ARBA00023239"/>
    </source>
</evidence>
<protein>
    <submittedName>
        <fullName evidence="3">Amidohydrolase family protein</fullName>
    </submittedName>
</protein>
<sequence>MTASYAPAVDVHAHLGVPAVDQLIANEPRLARQRQIDAAALGPESQAVNVAQIGALAARLTDLDLRIEAMDRAGVDIQAVSAVPLPHSWAGRELAARIAAASNEAVAGYCAKRPDRLVPIGAVALQHPDLAVRQLRSAVLDFGMRGVQISTSAAPGVELDDPSLADFWATAEELGAAVLIHPWGCTLGERLNSYYLFNTVGNPVETALALSRIAFSGLLERHPALRIWAAHGGGYLPTYLGRADHAWHHRPDARTTAAPPSAQLGRIWVDSLVYAPHQLRHLVAALGPTQVTLGSDYPFDMGVEDPVDRLLAAGLDAETVTAIRGGNAQRLLGRLPGFPHEPSIASIGGVQ</sequence>